<feature type="compositionally biased region" description="Polar residues" evidence="6">
    <location>
        <begin position="364"/>
        <end position="376"/>
    </location>
</feature>
<dbReference type="InterPro" id="IPR000209">
    <property type="entry name" value="Peptidase_S8/S53_dom"/>
</dbReference>
<dbReference type="EMBL" id="JPOS01000022">
    <property type="protein sequence ID" value="KGE88089.1"/>
    <property type="molecule type" value="Genomic_DNA"/>
</dbReference>
<dbReference type="PROSITE" id="PS51892">
    <property type="entry name" value="SUBTILASE"/>
    <property type="match status" value="1"/>
</dbReference>
<evidence type="ECO:0000256" key="2">
    <source>
        <dbReference type="ARBA" id="ARBA00022670"/>
    </source>
</evidence>
<dbReference type="Proteomes" id="UP000029736">
    <property type="component" value="Unassembled WGS sequence"/>
</dbReference>
<feature type="domain" description="GEVED" evidence="8">
    <location>
        <begin position="1608"/>
        <end position="1680"/>
    </location>
</feature>
<dbReference type="InterPro" id="IPR050131">
    <property type="entry name" value="Peptidase_S8_subtilisin-like"/>
</dbReference>
<dbReference type="GO" id="GO:0004252">
    <property type="term" value="F:serine-type endopeptidase activity"/>
    <property type="evidence" value="ECO:0007669"/>
    <property type="project" value="UniProtKB-UniRule"/>
</dbReference>
<dbReference type="GO" id="GO:0006508">
    <property type="term" value="P:proteolysis"/>
    <property type="evidence" value="ECO:0007669"/>
    <property type="project" value="UniProtKB-KW"/>
</dbReference>
<keyword evidence="3 5" id="KW-0378">Hydrolase</keyword>
<evidence type="ECO:0000313" key="10">
    <source>
        <dbReference type="Proteomes" id="UP000029736"/>
    </source>
</evidence>
<dbReference type="SUPFAM" id="SSF49785">
    <property type="entry name" value="Galactose-binding domain-like"/>
    <property type="match status" value="1"/>
</dbReference>
<dbReference type="InterPro" id="IPR045474">
    <property type="entry name" value="GEVED"/>
</dbReference>
<dbReference type="Gene3D" id="2.60.40.740">
    <property type="match status" value="6"/>
</dbReference>
<gene>
    <name evidence="9" type="ORF">IX84_11085</name>
</gene>
<dbReference type="Gene3D" id="3.40.50.200">
    <property type="entry name" value="Peptidase S8/S53 domain"/>
    <property type="match status" value="1"/>
</dbReference>
<organism evidence="9 10">
    <name type="scientific">Phaeodactylibacter xiamenensis</name>
    <dbReference type="NCBI Taxonomy" id="1524460"/>
    <lineage>
        <taxon>Bacteria</taxon>
        <taxon>Pseudomonadati</taxon>
        <taxon>Bacteroidota</taxon>
        <taxon>Saprospiria</taxon>
        <taxon>Saprospirales</taxon>
        <taxon>Haliscomenobacteraceae</taxon>
        <taxon>Phaeodactylibacter</taxon>
    </lineage>
</organism>
<comment type="similarity">
    <text evidence="1 5">Belongs to the peptidase S8 family.</text>
</comment>
<dbReference type="Pfam" id="PF00082">
    <property type="entry name" value="Peptidase_S8"/>
    <property type="match status" value="1"/>
</dbReference>
<evidence type="ECO:0000313" key="9">
    <source>
        <dbReference type="EMBL" id="KGE88089.1"/>
    </source>
</evidence>
<keyword evidence="4 5" id="KW-0720">Serine protease</keyword>
<dbReference type="PANTHER" id="PTHR43806">
    <property type="entry name" value="PEPTIDASE S8"/>
    <property type="match status" value="1"/>
</dbReference>
<dbReference type="PANTHER" id="PTHR43806:SF11">
    <property type="entry name" value="CEREVISIN-RELATED"/>
    <property type="match status" value="1"/>
</dbReference>
<dbReference type="Pfam" id="PF13573">
    <property type="entry name" value="SprB"/>
    <property type="match status" value="9"/>
</dbReference>
<feature type="active site" description="Charge relay system" evidence="5">
    <location>
        <position position="183"/>
    </location>
</feature>
<feature type="active site" description="Charge relay system" evidence="5">
    <location>
        <position position="207"/>
    </location>
</feature>
<evidence type="ECO:0000259" key="8">
    <source>
        <dbReference type="Pfam" id="PF20009"/>
    </source>
</evidence>
<feature type="active site" description="Charge relay system" evidence="5">
    <location>
        <position position="383"/>
    </location>
</feature>
<dbReference type="InterPro" id="IPR036852">
    <property type="entry name" value="Peptidase_S8/S53_dom_sf"/>
</dbReference>
<keyword evidence="10" id="KW-1185">Reference proteome</keyword>
<evidence type="ECO:0000256" key="3">
    <source>
        <dbReference type="ARBA" id="ARBA00022801"/>
    </source>
</evidence>
<comment type="caution">
    <text evidence="9">The sequence shown here is derived from an EMBL/GenBank/DDBJ whole genome shotgun (WGS) entry which is preliminary data.</text>
</comment>
<feature type="compositionally biased region" description="Polar residues" evidence="6">
    <location>
        <begin position="1838"/>
        <end position="1849"/>
    </location>
</feature>
<feature type="domain" description="Peptidase S8/S53" evidence="7">
    <location>
        <begin position="174"/>
        <end position="437"/>
    </location>
</feature>
<dbReference type="SUPFAM" id="SSF52743">
    <property type="entry name" value="Subtilisin-like"/>
    <property type="match status" value="1"/>
</dbReference>
<proteinExistence type="inferred from homology"/>
<evidence type="ECO:0000256" key="6">
    <source>
        <dbReference type="SAM" id="MobiDB-lite"/>
    </source>
</evidence>
<feature type="region of interest" description="Disordered" evidence="6">
    <location>
        <begin position="1828"/>
        <end position="1849"/>
    </location>
</feature>
<sequence length="1945" mass="203712">MYEGNYYIIVQFDEIPDDNVLQVLEQDGVELFAYIPNYAYLSKVPESMNFSELQARALAPYDGSFKLSTPLATNNFPAYAYNNGLLDIVVSPWPSVTQSSLKAALEGLGYTPVDTLPAELSLTIPEDSLLSIARHPAVQYINLPEAPPVHEGFVGRTSNRLNLLSPGPGLQYDGEGVYILIGDDGSVSHEDFRGRLQDLTSTNFGTHGDMTLGLAGGAGNIDPLGIGAAPGASLKLYDISGYPHISAASSLQASEGFVLTSSSFGEGCGGVYTSTSRDIDKQVYDNGYLLHFFSAGNSASSACSPVYGALVKNNFRYGNITGGRKSGKNVFAVANLFYDDNRVASSSRGPAVDGRIKPDISVHGQGNYSTRPNNSYGPGGGTSAASPFLAGTAASLVHAYRSLNNNQDPTAALIKGVLLNTADDLGNPGPDYDFGWGRVHAGRAFEVIDNEQYIEASVSNGSSNLHSVFVPVNVKEVRIMIYWTDAEGSTVAAKALVNDLDLSVATPGGQVRHPWKLSTVPHIDSITKPAYNGIDRINNVEQVSIKDPASGTYTVKVDGFLVPSLTQDYVVVYTFLYDEVKLVYPQAGDGLVPGESTTIRWDAYGSNGSFTLEYSANGGNSWNTIATSIVGSRRHFNWNVPNITSGTIRVRVRRGSQMSSTNGNLAIVGQPNFQVSTIPGNQVRLTWSPVNGANIYRIYRLGAKFMELQGTTSGTSFDMTAPSGEEGWYAIEAGIAGSGFGRRTEARPHTFFACQTEIDITLNFDFRPQETSWEIRDDSGNVVAAGGPYPEQGPMSSLTVTECLPYGCFEFIIKDSYNDGMCCGSNGNGSYEVRDENGVLLASGGQFGSQEATPFCLNNSGGSEFTVQVTNVNPVTCNGGNNGSATVVATGGSGSYTYTWSNGATGSSVNNLPAGTYIVTVSDGNQSITEMLSVAQPNPLQVSFNKVEPSCSGVADGIISVTVSEGLEVDYAYQWSNGSTGSYVTGLTAGAYSVTVANGDGCTTQAQTTLGEPAPVDVQVTATPVSCFGNNDGSASIQSIGGGSGNYTVQWSNGSGNLSINNLSPGAYTVTVADINGCSVQRSAIVGAATPIDITLSATNVACNNGGTGSITATVTGGASPYSYNWSNGAQGSVATGLQPGVYTLTVTDANGCSAVEQAIVQPASSMSLSVSAAAASCSGGSASATVSVTGGAPPYSYLWSNGATASTVTGLMPGGLTVSVTDANGCVEISSVNVPQPPSITLSFIRNNPDCAGASDGALTLIVSGGQAPYSYEWSNGSTAQNLSGLSAGAYSVTVTDQNGCQTSSTINLTAPTAITLQAASTDATCSGAANGVASVTASGGTGNYTYLWSNGGTMSTISGLNPNVYQVTVTDQNGCTAVASTEVMKINELEVALIAENVSCNGGSDGQVTTVVSGGSGNYGQYIWNTGANTAALENISAGGYSLTVVDVLGCQASANIVVQQPSALSASVTTTPASVSINGSATINANGGTSPYTYSWSNGLSSASSSNLGAGSYQVTITDTNGCSTTLSFIIEDTAPSNCNSRGNSTQYEWIEKLAFGAFEHQSGNNGGLGNFKDDPTLLITLESGTTNPFVLTPGYAAFAFNEFWRIWIDFDQDGDYSDPNELLYTSGPSNTEVTGLMALPATVAEGTYTMRVSMKYGSPPLPCANVAYGEVEEYTVEVVEPLIYCSAAAASSVMEWLASVQIGDINNNSGNNGGYGNFLAMQHAAIIGDEIDFILTPGFNGSPIPENWGVYVDFNIDGDFDDPGEEVYTRNNYPFQNSGSFTIPASATPGQTRMRVIMSYAPNIDPCEDYVWGETEDYTLIVSTQDPPPGVDPLQTSNDNPEPNQQRYYAGSQDVTAGVAPKVFPNPASYQATLEWTQPDEGRVQFSLFKADGARVWSHEAVLSAGFQQMNVPTSDLPHGMYWMVVVSKDKMWRLPLQVAH</sequence>
<protein>
    <submittedName>
        <fullName evidence="9">Uncharacterized protein</fullName>
    </submittedName>
</protein>
<keyword evidence="2 5" id="KW-0645">Protease</keyword>
<dbReference type="InterPro" id="IPR025667">
    <property type="entry name" value="SprB_repeat"/>
</dbReference>
<dbReference type="STRING" id="1524460.IX84_11085"/>
<dbReference type="GO" id="GO:0005615">
    <property type="term" value="C:extracellular space"/>
    <property type="evidence" value="ECO:0007669"/>
    <property type="project" value="TreeGrafter"/>
</dbReference>
<dbReference type="Gene3D" id="2.60.120.380">
    <property type="match status" value="1"/>
</dbReference>
<dbReference type="Pfam" id="PF20009">
    <property type="entry name" value="GEVED"/>
    <property type="match status" value="2"/>
</dbReference>
<evidence type="ECO:0000259" key="7">
    <source>
        <dbReference type="Pfam" id="PF00082"/>
    </source>
</evidence>
<feature type="domain" description="GEVED" evidence="8">
    <location>
        <begin position="1751"/>
        <end position="1824"/>
    </location>
</feature>
<evidence type="ECO:0000256" key="4">
    <source>
        <dbReference type="ARBA" id="ARBA00022825"/>
    </source>
</evidence>
<dbReference type="InterPro" id="IPR008979">
    <property type="entry name" value="Galactose-bd-like_sf"/>
</dbReference>
<evidence type="ECO:0000256" key="1">
    <source>
        <dbReference type="ARBA" id="ARBA00011073"/>
    </source>
</evidence>
<evidence type="ECO:0000256" key="5">
    <source>
        <dbReference type="PROSITE-ProRule" id="PRU01240"/>
    </source>
</evidence>
<feature type="region of interest" description="Disordered" evidence="6">
    <location>
        <begin position="345"/>
        <end position="381"/>
    </location>
</feature>
<reference evidence="9 10" key="1">
    <citation type="journal article" date="2014" name="Int. J. Syst. Evol. Microbiol.">
        <title>Phaeodactylibacter xiamenensis gen. nov., sp. nov., a member of the family Saprospiraceae isolated from the marine alga Phaeodactylum tricornutum.</title>
        <authorList>
            <person name="Chen Z.Jr."/>
            <person name="Lei X."/>
            <person name="Lai Q."/>
            <person name="Li Y."/>
            <person name="Zhang B."/>
            <person name="Zhang J."/>
            <person name="Zhang H."/>
            <person name="Yang L."/>
            <person name="Zheng W."/>
            <person name="Tian Y."/>
            <person name="Yu Z."/>
            <person name="Xu H.Jr."/>
            <person name="Zheng T."/>
        </authorList>
    </citation>
    <scope>NUCLEOTIDE SEQUENCE [LARGE SCALE GENOMIC DNA]</scope>
    <source>
        <strain evidence="9 10">KD52</strain>
    </source>
</reference>
<accession>A0A098S6M4</accession>
<name>A0A098S6M4_9BACT</name>